<dbReference type="Proteomes" id="UP000239434">
    <property type="component" value="Unassembled WGS sequence"/>
</dbReference>
<dbReference type="Gene3D" id="3.40.50.300">
    <property type="entry name" value="P-loop containing nucleotide triphosphate hydrolases"/>
    <property type="match status" value="1"/>
</dbReference>
<reference evidence="2 3" key="1">
    <citation type="submission" date="2018-02" db="EMBL/GenBank/DDBJ databases">
        <title>The draft genome of Phyllobacterium sp. 1N-3.</title>
        <authorList>
            <person name="Liu L."/>
            <person name="Li L."/>
            <person name="Zhang X."/>
            <person name="Wang T."/>
            <person name="Liang L."/>
        </authorList>
    </citation>
    <scope>NUCLEOTIDE SEQUENCE [LARGE SCALE GENOMIC DNA]</scope>
    <source>
        <strain evidence="2 3">1N-3</strain>
    </source>
</reference>
<dbReference type="GO" id="GO:0005737">
    <property type="term" value="C:cytoplasm"/>
    <property type="evidence" value="ECO:0007669"/>
    <property type="project" value="TreeGrafter"/>
</dbReference>
<dbReference type="InterPro" id="IPR027417">
    <property type="entry name" value="P-loop_NTPase"/>
</dbReference>
<gene>
    <name evidence="2" type="ORF">C5748_10220</name>
</gene>
<protein>
    <recommendedName>
        <fullName evidence="1">CobW/HypB/UreG nucleotide-binding domain-containing protein</fullName>
    </recommendedName>
</protein>
<proteinExistence type="predicted"/>
<dbReference type="InterPro" id="IPR003495">
    <property type="entry name" value="CobW/HypB/UreG_nucleotide-bd"/>
</dbReference>
<comment type="caution">
    <text evidence="2">The sequence shown here is derived from an EMBL/GenBank/DDBJ whole genome shotgun (WGS) entry which is preliminary data.</text>
</comment>
<dbReference type="AlphaFoldDB" id="A0A2S9ISW9"/>
<evidence type="ECO:0000313" key="2">
    <source>
        <dbReference type="EMBL" id="PRD43622.1"/>
    </source>
</evidence>
<accession>A0A2S9ISW9</accession>
<evidence type="ECO:0000259" key="1">
    <source>
        <dbReference type="Pfam" id="PF02492"/>
    </source>
</evidence>
<keyword evidence="3" id="KW-1185">Reference proteome</keyword>
<dbReference type="InterPro" id="IPR051316">
    <property type="entry name" value="Zinc-reg_GTPase_activator"/>
</dbReference>
<feature type="domain" description="CobW/HypB/UreG nucleotide-binding" evidence="1">
    <location>
        <begin position="14"/>
        <end position="54"/>
    </location>
</feature>
<evidence type="ECO:0000313" key="3">
    <source>
        <dbReference type="Proteomes" id="UP000239434"/>
    </source>
</evidence>
<organism evidence="2 3">
    <name type="scientific">Phyllobacterium phragmitis</name>
    <dbReference type="NCBI Taxonomy" id="2670329"/>
    <lineage>
        <taxon>Bacteria</taxon>
        <taxon>Pseudomonadati</taxon>
        <taxon>Pseudomonadota</taxon>
        <taxon>Alphaproteobacteria</taxon>
        <taxon>Hyphomicrobiales</taxon>
        <taxon>Phyllobacteriaceae</taxon>
        <taxon>Phyllobacterium</taxon>
    </lineage>
</organism>
<dbReference type="Pfam" id="PF02492">
    <property type="entry name" value="cobW"/>
    <property type="match status" value="1"/>
</dbReference>
<dbReference type="PANTHER" id="PTHR13748:SF62">
    <property type="entry name" value="COBW DOMAIN-CONTAINING PROTEIN"/>
    <property type="match status" value="1"/>
</dbReference>
<dbReference type="SUPFAM" id="SSF52540">
    <property type="entry name" value="P-loop containing nucleoside triphosphate hydrolases"/>
    <property type="match status" value="1"/>
</dbReference>
<sequence>MLSVGTEHFCAPTPISLLTGFLGSGKATVLNHLLRHPDLARTAVIINEYGEIGLATGKAGSARAP</sequence>
<name>A0A2S9ISW9_9HYPH</name>
<dbReference type="EMBL" id="PVBR01000006">
    <property type="protein sequence ID" value="PRD43622.1"/>
    <property type="molecule type" value="Genomic_DNA"/>
</dbReference>
<dbReference type="PANTHER" id="PTHR13748">
    <property type="entry name" value="COBW-RELATED"/>
    <property type="match status" value="1"/>
</dbReference>